<dbReference type="SUPFAM" id="SSF51735">
    <property type="entry name" value="NAD(P)-binding Rossmann-fold domains"/>
    <property type="match status" value="1"/>
</dbReference>
<protein>
    <recommendedName>
        <fullName evidence="2">NAD-dependent epimerase/dehydratase domain-containing protein</fullName>
    </recommendedName>
</protein>
<gene>
    <name evidence="3" type="ORF">LCGC14_1171840</name>
</gene>
<evidence type="ECO:0000259" key="2">
    <source>
        <dbReference type="Pfam" id="PF01370"/>
    </source>
</evidence>
<dbReference type="AlphaFoldDB" id="A0A0F9LUH1"/>
<dbReference type="InterPro" id="IPR036291">
    <property type="entry name" value="NAD(P)-bd_dom_sf"/>
</dbReference>
<comment type="similarity">
    <text evidence="1">Belongs to the NAD(P)-dependent epimerase/dehydratase family.</text>
</comment>
<sequence>PYGPAEPVQKVIPSFMKQASQAQPLRVFYGGLTTYNFVYVDDVAELITKAVMEGPAGIYNISSAEHTSLAELAQTVAKVYSDKKIEIKIDPPSNDAFAGFSPISIEKACKTWNYNPSSLLEGIKKYRQFLENQSAEL</sequence>
<dbReference type="EMBL" id="LAZR01005796">
    <property type="protein sequence ID" value="KKM97053.1"/>
    <property type="molecule type" value="Genomic_DNA"/>
</dbReference>
<feature type="non-terminal residue" evidence="3">
    <location>
        <position position="1"/>
    </location>
</feature>
<accession>A0A0F9LUH1</accession>
<dbReference type="InterPro" id="IPR001509">
    <property type="entry name" value="Epimerase_deHydtase"/>
</dbReference>
<name>A0A0F9LUH1_9ZZZZ</name>
<dbReference type="PANTHER" id="PTHR43000">
    <property type="entry name" value="DTDP-D-GLUCOSE 4,6-DEHYDRATASE-RELATED"/>
    <property type="match status" value="1"/>
</dbReference>
<feature type="domain" description="NAD-dependent epimerase/dehydratase" evidence="2">
    <location>
        <begin position="2"/>
        <end position="61"/>
    </location>
</feature>
<organism evidence="3">
    <name type="scientific">marine sediment metagenome</name>
    <dbReference type="NCBI Taxonomy" id="412755"/>
    <lineage>
        <taxon>unclassified sequences</taxon>
        <taxon>metagenomes</taxon>
        <taxon>ecological metagenomes</taxon>
    </lineage>
</organism>
<dbReference type="Pfam" id="PF01370">
    <property type="entry name" value="Epimerase"/>
    <property type="match status" value="1"/>
</dbReference>
<comment type="caution">
    <text evidence="3">The sequence shown here is derived from an EMBL/GenBank/DDBJ whole genome shotgun (WGS) entry which is preliminary data.</text>
</comment>
<proteinExistence type="inferred from homology"/>
<evidence type="ECO:0000313" key="3">
    <source>
        <dbReference type="EMBL" id="KKM97053.1"/>
    </source>
</evidence>
<dbReference type="Gene3D" id="3.40.50.720">
    <property type="entry name" value="NAD(P)-binding Rossmann-like Domain"/>
    <property type="match status" value="1"/>
</dbReference>
<reference evidence="3" key="1">
    <citation type="journal article" date="2015" name="Nature">
        <title>Complex archaea that bridge the gap between prokaryotes and eukaryotes.</title>
        <authorList>
            <person name="Spang A."/>
            <person name="Saw J.H."/>
            <person name="Jorgensen S.L."/>
            <person name="Zaremba-Niedzwiedzka K."/>
            <person name="Martijn J."/>
            <person name="Lind A.E."/>
            <person name="van Eijk R."/>
            <person name="Schleper C."/>
            <person name="Guy L."/>
            <person name="Ettema T.J."/>
        </authorList>
    </citation>
    <scope>NUCLEOTIDE SEQUENCE</scope>
</reference>
<evidence type="ECO:0000256" key="1">
    <source>
        <dbReference type="ARBA" id="ARBA00007637"/>
    </source>
</evidence>